<evidence type="ECO:0000256" key="1">
    <source>
        <dbReference type="SAM" id="MobiDB-lite"/>
    </source>
</evidence>
<organism evidence="2 3">
    <name type="scientific">Bradyrhizobium daqingense</name>
    <dbReference type="NCBI Taxonomy" id="993502"/>
    <lineage>
        <taxon>Bacteria</taxon>
        <taxon>Pseudomonadati</taxon>
        <taxon>Pseudomonadota</taxon>
        <taxon>Alphaproteobacteria</taxon>
        <taxon>Hyphomicrobiales</taxon>
        <taxon>Nitrobacteraceae</taxon>
        <taxon>Bradyrhizobium</taxon>
    </lineage>
</organism>
<dbReference type="AlphaFoldDB" id="A0A562LV02"/>
<dbReference type="Proteomes" id="UP000317176">
    <property type="component" value="Unassembled WGS sequence"/>
</dbReference>
<name>A0A562LV02_9BRAD</name>
<feature type="region of interest" description="Disordered" evidence="1">
    <location>
        <begin position="87"/>
        <end position="153"/>
    </location>
</feature>
<gene>
    <name evidence="2" type="ORF">IQ17_00628</name>
</gene>
<keyword evidence="3" id="KW-1185">Reference proteome</keyword>
<accession>A0A562LV02</accession>
<dbReference type="EMBL" id="VLKL01000001">
    <property type="protein sequence ID" value="TWI11477.1"/>
    <property type="molecule type" value="Genomic_DNA"/>
</dbReference>
<protein>
    <submittedName>
        <fullName evidence="2">Uncharacterized protein</fullName>
    </submittedName>
</protein>
<comment type="caution">
    <text evidence="2">The sequence shown here is derived from an EMBL/GenBank/DDBJ whole genome shotgun (WGS) entry which is preliminary data.</text>
</comment>
<sequence>MDLSQVPIDLLVSRVSKLTEGLIEEDRVSEDDTAVFVKFGRNASAAKRQVLVSAGLHWHGRDGGWVGRVTEAQLASLRKTFGDRVSALKGEDAGDPLGEPPAGAPGEVSADVAAIVPSVEADEGHGERATDQVQPAPSLGLPSFSFPRRPVQP</sequence>
<reference evidence="2 3" key="1">
    <citation type="journal article" date="2015" name="Stand. Genomic Sci.">
        <title>Genomic Encyclopedia of Bacterial and Archaeal Type Strains, Phase III: the genomes of soil and plant-associated and newly described type strains.</title>
        <authorList>
            <person name="Whitman W.B."/>
            <person name="Woyke T."/>
            <person name="Klenk H.P."/>
            <person name="Zhou Y."/>
            <person name="Lilburn T.G."/>
            <person name="Beck B.J."/>
            <person name="De Vos P."/>
            <person name="Vandamme P."/>
            <person name="Eisen J.A."/>
            <person name="Garrity G."/>
            <person name="Hugenholtz P."/>
            <person name="Kyrpides N.C."/>
        </authorList>
    </citation>
    <scope>NUCLEOTIDE SEQUENCE [LARGE SCALE GENOMIC DNA]</scope>
    <source>
        <strain evidence="2 3">CGMCC 1.10947</strain>
    </source>
</reference>
<proteinExistence type="predicted"/>
<evidence type="ECO:0000313" key="2">
    <source>
        <dbReference type="EMBL" id="TWI11477.1"/>
    </source>
</evidence>
<evidence type="ECO:0000313" key="3">
    <source>
        <dbReference type="Proteomes" id="UP000317176"/>
    </source>
</evidence>